<dbReference type="Proteomes" id="UP001310387">
    <property type="component" value="Unassembled WGS sequence"/>
</dbReference>
<feature type="region of interest" description="Disordered" evidence="1">
    <location>
        <begin position="1"/>
        <end position="31"/>
    </location>
</feature>
<keyword evidence="3" id="KW-1185">Reference proteome</keyword>
<proteinExistence type="predicted"/>
<evidence type="ECO:0000313" key="2">
    <source>
        <dbReference type="EMBL" id="MEG3615189.1"/>
    </source>
</evidence>
<reference evidence="2" key="2">
    <citation type="submission" date="2024-02" db="EMBL/GenBank/DDBJ databases">
        <authorList>
            <person name="Prathaban M."/>
            <person name="Mythili R."/>
            <person name="Sharmila Devi N."/>
            <person name="Sobanaa M."/>
            <person name="Prathiviraj R."/>
            <person name="Selvin J."/>
        </authorList>
    </citation>
    <scope>NUCLEOTIDE SEQUENCE</scope>
    <source>
        <strain evidence="2">MP1014</strain>
    </source>
</reference>
<dbReference type="Gene3D" id="3.20.20.80">
    <property type="entry name" value="Glycosidases"/>
    <property type="match status" value="1"/>
</dbReference>
<comment type="caution">
    <text evidence="2">The sequence shown here is derived from an EMBL/GenBank/DDBJ whole genome shotgun (WGS) entry which is preliminary data.</text>
</comment>
<evidence type="ECO:0000256" key="1">
    <source>
        <dbReference type="SAM" id="MobiDB-lite"/>
    </source>
</evidence>
<organism evidence="2 3">
    <name type="scientific">Isoptericola haloaureus</name>
    <dbReference type="NCBI Taxonomy" id="1542902"/>
    <lineage>
        <taxon>Bacteria</taxon>
        <taxon>Bacillati</taxon>
        <taxon>Actinomycetota</taxon>
        <taxon>Actinomycetes</taxon>
        <taxon>Micrococcales</taxon>
        <taxon>Promicromonosporaceae</taxon>
        <taxon>Isoptericola</taxon>
    </lineage>
</organism>
<dbReference type="SUPFAM" id="SSF51445">
    <property type="entry name" value="(Trans)glycosidases"/>
    <property type="match status" value="1"/>
</dbReference>
<feature type="compositionally biased region" description="Basic and acidic residues" evidence="1">
    <location>
        <begin position="1"/>
        <end position="13"/>
    </location>
</feature>
<reference evidence="2" key="1">
    <citation type="journal article" date="2024" name="Antonie Van Leeuwenhoek">
        <title>Isoptericola haloaureus sp. nov., a dimorphic actinobacterium isolated from mangrove sediments of southeast India, implicating biosaline agricultural significance through nitrogen fixation and salt tolerance genes.</title>
        <authorList>
            <person name="Prathaban M."/>
            <person name="Prathiviraj R."/>
            <person name="Ravichandran M."/>
            <person name="Natarajan S.D."/>
            <person name="Sobanaa M."/>
            <person name="Hari Krishna Kumar S."/>
            <person name="Chandrasekar V."/>
            <person name="Selvin J."/>
        </authorList>
    </citation>
    <scope>NUCLEOTIDE SEQUENCE</scope>
    <source>
        <strain evidence="2">MP1014</strain>
    </source>
</reference>
<dbReference type="InterPro" id="IPR013783">
    <property type="entry name" value="Ig-like_fold"/>
</dbReference>
<dbReference type="Gene3D" id="2.60.40.10">
    <property type="entry name" value="Immunoglobulins"/>
    <property type="match status" value="1"/>
</dbReference>
<protein>
    <submittedName>
        <fullName evidence="2">Uncharacterized protein</fullName>
    </submittedName>
</protein>
<dbReference type="PANTHER" id="PTHR43651:SF11">
    <property type="entry name" value="MALTO-OLIGOSYLTREHALOSE TREHALOHYDROLASE"/>
    <property type="match status" value="1"/>
</dbReference>
<accession>A0ABU7Z6R2</accession>
<sequence length="553" mass="58931">MTAGDRLDAERSRATPAPSERFHEPWPGPRPLVWAPRAHTVEVVLPDDDGATARRPMRLVGAHEPGYWRADDRFPHGTAYSFSVDGGPALTDPAAASLPAGVHGPGRILDETFGWHDDHWAGTDLAQGALLHLEIPTVTAEGTLDAAARLLPAVAALGVDGVELSPVAAFDPAAGPQAGVRLFAVHEPYGGSRALQRFVDTAHRAGLAVVLTLPHRWAVADPLRLHHFGPYSAGARIRARGVADGGADAPRINLDGSGSRGPRDLFIADARRWLRDFHVDGLLLDVEVLVDRSSVPFLGELGEAVQDVAVRTGRPRTLLTDGPGLSDRLTTIVHRLLTDGVDGRAGDLQRLAEETGTPARLPVGLRRALRATQRSGGFVGDLARLPAATRAAPWSRTDGTPQTMSAGDHAALLAFVLLAGSPAVLDTERVPVHRDTPEARRLTGWTRRLLELRPAALADFARPLDVTAYDGVLTVRRGGTAVVLLADPAVHHVDLSGRLLPPIGDWRVAAAWDEDDTHLVAGALRAPRRSVVVLRADARPVAADLRTPSTEPS</sequence>
<dbReference type="InterPro" id="IPR017853">
    <property type="entry name" value="GH"/>
</dbReference>
<dbReference type="EMBL" id="JBAGLP010000117">
    <property type="protein sequence ID" value="MEG3615189.1"/>
    <property type="molecule type" value="Genomic_DNA"/>
</dbReference>
<evidence type="ECO:0000313" key="3">
    <source>
        <dbReference type="Proteomes" id="UP001310387"/>
    </source>
</evidence>
<gene>
    <name evidence="2" type="ORF">V5O49_08675</name>
</gene>
<dbReference type="RefSeq" id="WP_332901868.1">
    <property type="nucleotide sequence ID" value="NZ_JBAGLP010000117.1"/>
</dbReference>
<dbReference type="PANTHER" id="PTHR43651">
    <property type="entry name" value="1,4-ALPHA-GLUCAN-BRANCHING ENZYME"/>
    <property type="match status" value="1"/>
</dbReference>
<name>A0ABU7Z6R2_9MICO</name>